<dbReference type="GO" id="GO:0016020">
    <property type="term" value="C:membrane"/>
    <property type="evidence" value="ECO:0007669"/>
    <property type="project" value="UniProtKB-SubCell"/>
</dbReference>
<dbReference type="PANTHER" id="PTHR11785">
    <property type="entry name" value="AMINO ACID TRANSPORTER"/>
    <property type="match status" value="1"/>
</dbReference>
<dbReference type="STRING" id="1071380.I2H6L7"/>
<accession>I2H6L7</accession>
<dbReference type="FunCoup" id="I2H6L7">
    <property type="interactions" value="326"/>
</dbReference>
<evidence type="ECO:0000256" key="3">
    <source>
        <dbReference type="ARBA" id="ARBA00022989"/>
    </source>
</evidence>
<dbReference type="GO" id="GO:1903692">
    <property type="term" value="P:methionine import across plasma membrane"/>
    <property type="evidence" value="ECO:0007669"/>
    <property type="project" value="EnsemblFungi"/>
</dbReference>
<feature type="transmembrane region" description="Helical" evidence="6">
    <location>
        <begin position="183"/>
        <end position="212"/>
    </location>
</feature>
<feature type="transmembrane region" description="Helical" evidence="6">
    <location>
        <begin position="399"/>
        <end position="419"/>
    </location>
</feature>
<keyword evidence="8" id="KW-1185">Reference proteome</keyword>
<dbReference type="OMA" id="AIVFGKY"/>
<gene>
    <name evidence="7" type="primary">TBLA0G00720</name>
    <name evidence="7" type="ORF">TBLA_0G00720</name>
</gene>
<feature type="transmembrane region" description="Helical" evidence="6">
    <location>
        <begin position="344"/>
        <end position="362"/>
    </location>
</feature>
<evidence type="ECO:0000256" key="1">
    <source>
        <dbReference type="ARBA" id="ARBA00004141"/>
    </source>
</evidence>
<evidence type="ECO:0000256" key="5">
    <source>
        <dbReference type="SAM" id="MobiDB-lite"/>
    </source>
</evidence>
<dbReference type="EMBL" id="HE806322">
    <property type="protein sequence ID" value="CCH62019.1"/>
    <property type="molecule type" value="Genomic_DNA"/>
</dbReference>
<organism evidence="7 8">
    <name type="scientific">Henningerozyma blattae (strain ATCC 34711 / CBS 6284 / DSM 70876 / NBRC 10599 / NRRL Y-10934 / UCD 77-7)</name>
    <name type="common">Yeast</name>
    <name type="synonym">Tetrapisispora blattae</name>
    <dbReference type="NCBI Taxonomy" id="1071380"/>
    <lineage>
        <taxon>Eukaryota</taxon>
        <taxon>Fungi</taxon>
        <taxon>Dikarya</taxon>
        <taxon>Ascomycota</taxon>
        <taxon>Saccharomycotina</taxon>
        <taxon>Saccharomycetes</taxon>
        <taxon>Saccharomycetales</taxon>
        <taxon>Saccharomycetaceae</taxon>
        <taxon>Henningerozyma</taxon>
    </lineage>
</organism>
<feature type="transmembrane region" description="Helical" evidence="6">
    <location>
        <begin position="559"/>
        <end position="578"/>
    </location>
</feature>
<keyword evidence="2 6" id="KW-0812">Transmembrane</keyword>
<reference evidence="7 8" key="1">
    <citation type="journal article" date="2011" name="Proc. Natl. Acad. Sci. U.S.A.">
        <title>Evolutionary erosion of yeast sex chromosomes by mating-type switching accidents.</title>
        <authorList>
            <person name="Gordon J.L."/>
            <person name="Armisen D."/>
            <person name="Proux-Wera E."/>
            <person name="Oheigeartaigh S.S."/>
            <person name="Byrne K.P."/>
            <person name="Wolfe K.H."/>
        </authorList>
    </citation>
    <scope>NUCLEOTIDE SEQUENCE [LARGE SCALE GENOMIC DNA]</scope>
    <source>
        <strain evidence="8">ATCC 34711 / CBS 6284 / DSM 70876 / NBRC 10599 / NRRL Y-10934 / UCD 77-7</strain>
    </source>
</reference>
<dbReference type="AlphaFoldDB" id="I2H6L7"/>
<dbReference type="InterPro" id="IPR050598">
    <property type="entry name" value="AminoAcid_Transporter"/>
</dbReference>
<dbReference type="InParanoid" id="I2H6L7"/>
<evidence type="ECO:0000256" key="4">
    <source>
        <dbReference type="ARBA" id="ARBA00023136"/>
    </source>
</evidence>
<proteinExistence type="predicted"/>
<dbReference type="GeneID" id="14497151"/>
<dbReference type="HOGENOM" id="CLU_013661_4_0_1"/>
<evidence type="ECO:0000313" key="7">
    <source>
        <dbReference type="EMBL" id="CCH62019.1"/>
    </source>
</evidence>
<feature type="compositionally biased region" description="Polar residues" evidence="5">
    <location>
        <begin position="1"/>
        <end position="10"/>
    </location>
</feature>
<dbReference type="PANTHER" id="PTHR11785:SF382">
    <property type="entry name" value="LOW-AFFINITY METHIONINE PERMEASE"/>
    <property type="match status" value="1"/>
</dbReference>
<feature type="transmembrane region" description="Helical" evidence="6">
    <location>
        <begin position="104"/>
        <end position="126"/>
    </location>
</feature>
<feature type="transmembrane region" description="Helical" evidence="6">
    <location>
        <begin position="512"/>
        <end position="533"/>
    </location>
</feature>
<keyword evidence="3 6" id="KW-1133">Transmembrane helix</keyword>
<feature type="transmembrane region" description="Helical" evidence="6">
    <location>
        <begin position="138"/>
        <end position="162"/>
    </location>
</feature>
<evidence type="ECO:0000256" key="2">
    <source>
        <dbReference type="ARBA" id="ARBA00022692"/>
    </source>
</evidence>
<dbReference type="InterPro" id="IPR002293">
    <property type="entry name" value="AA/rel_permease1"/>
</dbReference>
<feature type="region of interest" description="Disordered" evidence="5">
    <location>
        <begin position="1"/>
        <end position="24"/>
    </location>
</feature>
<dbReference type="KEGG" id="tbl:TBLA_0G00720"/>
<dbReference type="eggNOG" id="KOG1287">
    <property type="taxonomic scope" value="Eukaryota"/>
</dbReference>
<comment type="subcellular location">
    <subcellularLocation>
        <location evidence="1">Membrane</location>
        <topology evidence="1">Multi-pass membrane protein</topology>
    </subcellularLocation>
</comment>
<name>I2H6L7_HENB6</name>
<sequence>MQHFSNPSRQTDTELPGERPSIFDLEDHPLTTTFQNEDKTKNTGNKFNSPYNHNYDSIDSTSAVIGNGLNLYFNHSQQEEQDEQEDQLLREIYEDVEVPQGRHLGVFSTLVLFVSRMVGTGIFATPSSIWVDCNGIPWIYALVWILALLLAFSGLYLFLELGSWSPRSGGKKNFLVMAFNRPYLMMNVTYSVFAILTGWSISNAIVFGKYFIFTFNSTLTTADTTLNSNSNTRLLSIGVILFVVLVHGSSVKTGIKIQNSLGFLKFTLIFLMSLISLYSIIFDLKSEPEAATSKSVTINIEPVTNGLPSFSSFASAFITALYCFSGWDSVHSVISEIKNPKRTLIISGPLSLIICFTFYSLMNLAYYKNLTFEEISKAGPLIGSIFFVKIFGENLGSRLISMSIALSAISNMFVVLYSISRMNQQILRDGFLPMAKFLSSNWPNDSPLPALLIAGFLSIFWLLILPNNSESTAFNYLINMEGYGNLIFLLLIAIGLFRIRKKMKPNLPKIKSPFIGTLFIILVSLYLLVAPIVEFCPPTKAGRTFGWKINWYDPVNHNLSYQFMSLLIILICFCYWAIRFKLLPYMFNYSLQPLNLKLKDGLTVTQWVSKEIE</sequence>
<feature type="transmembrane region" description="Helical" evidence="6">
    <location>
        <begin position="483"/>
        <end position="500"/>
    </location>
</feature>
<protein>
    <recommendedName>
        <fullName evidence="9">Amino acid permease/ SLC12A domain-containing protein</fullName>
    </recommendedName>
</protein>
<dbReference type="RefSeq" id="XP_004181538.1">
    <property type="nucleotide sequence ID" value="XM_004181490.1"/>
</dbReference>
<feature type="transmembrane region" description="Helical" evidence="6">
    <location>
        <begin position="302"/>
        <end position="324"/>
    </location>
</feature>
<dbReference type="Pfam" id="PF13520">
    <property type="entry name" value="AA_permease_2"/>
    <property type="match status" value="1"/>
</dbReference>
<keyword evidence="4 6" id="KW-0472">Membrane</keyword>
<dbReference type="Proteomes" id="UP000002866">
    <property type="component" value="Chromosome 7"/>
</dbReference>
<evidence type="ECO:0000313" key="8">
    <source>
        <dbReference type="Proteomes" id="UP000002866"/>
    </source>
</evidence>
<dbReference type="GO" id="GO:0015191">
    <property type="term" value="F:L-methionine transmembrane transporter activity"/>
    <property type="evidence" value="ECO:0007669"/>
    <property type="project" value="EnsemblFungi"/>
</dbReference>
<dbReference type="OrthoDB" id="5982228at2759"/>
<feature type="transmembrane region" description="Helical" evidence="6">
    <location>
        <begin position="263"/>
        <end position="282"/>
    </location>
</feature>
<feature type="transmembrane region" description="Helical" evidence="6">
    <location>
        <begin position="232"/>
        <end position="251"/>
    </location>
</feature>
<evidence type="ECO:0008006" key="9">
    <source>
        <dbReference type="Google" id="ProtNLM"/>
    </source>
</evidence>
<evidence type="ECO:0000256" key="6">
    <source>
        <dbReference type="SAM" id="Phobius"/>
    </source>
</evidence>
<feature type="transmembrane region" description="Helical" evidence="6">
    <location>
        <begin position="446"/>
        <end position="463"/>
    </location>
</feature>
<dbReference type="Gene3D" id="1.20.1740.10">
    <property type="entry name" value="Amino acid/polyamine transporter I"/>
    <property type="match status" value="1"/>
</dbReference>